<comment type="similarity">
    <text evidence="10">Belongs to the TatA/E family.</text>
</comment>
<comment type="caution">
    <text evidence="12">The sequence shown here is derived from an EMBL/GenBank/DDBJ whole genome shotgun (WGS) entry which is preliminary data.</text>
</comment>
<evidence type="ECO:0000256" key="3">
    <source>
        <dbReference type="ARBA" id="ARBA00022475"/>
    </source>
</evidence>
<protein>
    <recommendedName>
        <fullName evidence="10">Sec-independent protein translocase protein TatA</fullName>
    </recommendedName>
</protein>
<accession>A0A4R3YV20</accession>
<dbReference type="InterPro" id="IPR003369">
    <property type="entry name" value="TatA/B/E"/>
</dbReference>
<keyword evidence="2 10" id="KW-0813">Transport</keyword>
<dbReference type="GO" id="GO:0043953">
    <property type="term" value="P:protein transport by the Tat complex"/>
    <property type="evidence" value="ECO:0007669"/>
    <property type="project" value="UniProtKB-UniRule"/>
</dbReference>
<dbReference type="HAMAP" id="MF_00236">
    <property type="entry name" value="TatA_E"/>
    <property type="match status" value="1"/>
</dbReference>
<feature type="compositionally biased region" description="Basic and acidic residues" evidence="11">
    <location>
        <begin position="75"/>
        <end position="88"/>
    </location>
</feature>
<dbReference type="GO" id="GO:0065002">
    <property type="term" value="P:intracellular protein transmembrane transport"/>
    <property type="evidence" value="ECO:0007669"/>
    <property type="project" value="UniProtKB-ARBA"/>
</dbReference>
<sequence length="88" mass="9430">MGGISIWQLAIIAVIVVLLFGTKKLRGMGSDLGESIKGFKKAMSDDDKTPPPSSPKTGEDADFTAKTIAQTPEPPKPEETKSKDKEQV</sequence>
<keyword evidence="7 10" id="KW-1133">Transmembrane helix</keyword>
<comment type="function">
    <text evidence="10">Part of the twin-arginine translocation (Tat) system that transports large folded proteins containing a characteristic twin-arginine motif in their signal peptide across membranes. TatA could form the protein-conducting channel of the Tat system.</text>
</comment>
<keyword evidence="4" id="KW-0997">Cell inner membrane</keyword>
<keyword evidence="13" id="KW-1185">Reference proteome</keyword>
<evidence type="ECO:0000256" key="8">
    <source>
        <dbReference type="ARBA" id="ARBA00023010"/>
    </source>
</evidence>
<evidence type="ECO:0000256" key="7">
    <source>
        <dbReference type="ARBA" id="ARBA00022989"/>
    </source>
</evidence>
<proteinExistence type="inferred from homology"/>
<dbReference type="OrthoDB" id="7066617at2"/>
<keyword evidence="8 10" id="KW-0811">Translocation</keyword>
<keyword evidence="6 10" id="KW-0653">Protein transport</keyword>
<dbReference type="RefSeq" id="WP_131865744.1">
    <property type="nucleotide sequence ID" value="NZ_SMCR01000005.1"/>
</dbReference>
<gene>
    <name evidence="10" type="primary">tatA</name>
    <name evidence="12" type="ORF">EDC52_105251</name>
</gene>
<dbReference type="Proteomes" id="UP000295719">
    <property type="component" value="Unassembled WGS sequence"/>
</dbReference>
<evidence type="ECO:0000256" key="4">
    <source>
        <dbReference type="ARBA" id="ARBA00022519"/>
    </source>
</evidence>
<dbReference type="GO" id="GO:0033281">
    <property type="term" value="C:TAT protein transport complex"/>
    <property type="evidence" value="ECO:0007669"/>
    <property type="project" value="UniProtKB-UniRule"/>
</dbReference>
<dbReference type="FunFam" id="1.20.5.3310:FF:000001">
    <property type="entry name" value="Probable Sec-independent protein translocase protein TatE"/>
    <property type="match status" value="1"/>
</dbReference>
<keyword evidence="9 10" id="KW-0472">Membrane</keyword>
<organism evidence="12 13">
    <name type="scientific">Biostraticola tofi</name>
    <dbReference type="NCBI Taxonomy" id="466109"/>
    <lineage>
        <taxon>Bacteria</taxon>
        <taxon>Pseudomonadati</taxon>
        <taxon>Pseudomonadota</taxon>
        <taxon>Gammaproteobacteria</taxon>
        <taxon>Enterobacterales</taxon>
        <taxon>Bruguierivoracaceae</taxon>
        <taxon>Biostraticola</taxon>
    </lineage>
</organism>
<evidence type="ECO:0000256" key="5">
    <source>
        <dbReference type="ARBA" id="ARBA00022692"/>
    </source>
</evidence>
<evidence type="ECO:0000256" key="1">
    <source>
        <dbReference type="ARBA" id="ARBA00004162"/>
    </source>
</evidence>
<evidence type="ECO:0000313" key="13">
    <source>
        <dbReference type="Proteomes" id="UP000295719"/>
    </source>
</evidence>
<evidence type="ECO:0000256" key="2">
    <source>
        <dbReference type="ARBA" id="ARBA00022448"/>
    </source>
</evidence>
<evidence type="ECO:0000313" key="12">
    <source>
        <dbReference type="EMBL" id="TCV95648.1"/>
    </source>
</evidence>
<evidence type="ECO:0000256" key="6">
    <source>
        <dbReference type="ARBA" id="ARBA00022927"/>
    </source>
</evidence>
<dbReference type="PANTHER" id="PTHR42982">
    <property type="entry name" value="SEC-INDEPENDENT PROTEIN TRANSLOCASE PROTEIN TATA"/>
    <property type="match status" value="1"/>
</dbReference>
<comment type="subcellular location">
    <subcellularLocation>
        <location evidence="1 10">Cell membrane</location>
        <topology evidence="1 10">Single-pass membrane protein</topology>
    </subcellularLocation>
</comment>
<evidence type="ECO:0000256" key="11">
    <source>
        <dbReference type="SAM" id="MobiDB-lite"/>
    </source>
</evidence>
<dbReference type="EMBL" id="SMCR01000005">
    <property type="protein sequence ID" value="TCV95648.1"/>
    <property type="molecule type" value="Genomic_DNA"/>
</dbReference>
<keyword evidence="3 10" id="KW-1003">Cell membrane</keyword>
<dbReference type="Pfam" id="PF02416">
    <property type="entry name" value="TatA_B_E"/>
    <property type="match status" value="1"/>
</dbReference>
<feature type="transmembrane region" description="Helical" evidence="10">
    <location>
        <begin position="6"/>
        <end position="22"/>
    </location>
</feature>
<dbReference type="GO" id="GO:0008320">
    <property type="term" value="F:protein transmembrane transporter activity"/>
    <property type="evidence" value="ECO:0007669"/>
    <property type="project" value="UniProtKB-UniRule"/>
</dbReference>
<dbReference type="NCBIfam" id="TIGR01411">
    <property type="entry name" value="tatAE"/>
    <property type="match status" value="1"/>
</dbReference>
<dbReference type="AlphaFoldDB" id="A0A4R3YV20"/>
<dbReference type="PANTHER" id="PTHR42982:SF1">
    <property type="entry name" value="SEC-INDEPENDENT PROTEIN TRANSLOCASE PROTEIN TATA"/>
    <property type="match status" value="1"/>
</dbReference>
<keyword evidence="5 10" id="KW-0812">Transmembrane</keyword>
<comment type="subunit">
    <text evidence="10">The Tat system comprises two distinct complexes: a TatABC complex, containing multiple copies of TatA, TatB and TatC subunits, and a separate TatA complex, containing only TatA subunits. Substrates initially bind to the TatABC complex, which probably triggers association of the separate TatA complex to form the active translocon.</text>
</comment>
<feature type="region of interest" description="Disordered" evidence="11">
    <location>
        <begin position="41"/>
        <end position="88"/>
    </location>
</feature>
<dbReference type="InterPro" id="IPR006312">
    <property type="entry name" value="TatA/E"/>
</dbReference>
<name>A0A4R3YV20_9GAMM</name>
<evidence type="ECO:0000256" key="10">
    <source>
        <dbReference type="HAMAP-Rule" id="MF_00236"/>
    </source>
</evidence>
<evidence type="ECO:0000256" key="9">
    <source>
        <dbReference type="ARBA" id="ARBA00023136"/>
    </source>
</evidence>
<reference evidence="12 13" key="1">
    <citation type="submission" date="2019-03" db="EMBL/GenBank/DDBJ databases">
        <title>Genomic Encyclopedia of Type Strains, Phase IV (KMG-IV): sequencing the most valuable type-strain genomes for metagenomic binning, comparative biology and taxonomic classification.</title>
        <authorList>
            <person name="Goeker M."/>
        </authorList>
    </citation>
    <scope>NUCLEOTIDE SEQUENCE [LARGE SCALE GENOMIC DNA]</scope>
    <source>
        <strain evidence="12 13">DSM 19580</strain>
    </source>
</reference>
<dbReference type="Gene3D" id="1.20.5.3310">
    <property type="match status" value="1"/>
</dbReference>